<proteinExistence type="predicted"/>
<accession>A0ABR9WHA7</accession>
<reference evidence="2" key="1">
    <citation type="submission" date="2023-07" db="EMBL/GenBank/DDBJ databases">
        <title>Dyadobacter sp. nov 'subterranea' isolated from contaminted grondwater.</title>
        <authorList>
            <person name="Szabo I."/>
            <person name="Al-Omari J."/>
            <person name="Szerdahelyi S.G."/>
            <person name="Rado J."/>
        </authorList>
    </citation>
    <scope>NUCLEOTIDE SEQUENCE [LARGE SCALE GENOMIC DNA]</scope>
    <source>
        <strain evidence="2">UP-52</strain>
    </source>
</reference>
<evidence type="ECO:0000313" key="2">
    <source>
        <dbReference type="Proteomes" id="UP000634134"/>
    </source>
</evidence>
<comment type="caution">
    <text evidence="1">The sequence shown here is derived from an EMBL/GenBank/DDBJ whole genome shotgun (WGS) entry which is preliminary data.</text>
</comment>
<dbReference type="Proteomes" id="UP000634134">
    <property type="component" value="Unassembled WGS sequence"/>
</dbReference>
<gene>
    <name evidence="1" type="ORF">IEE83_16805</name>
</gene>
<protein>
    <submittedName>
        <fullName evidence="1">Uncharacterized protein</fullName>
    </submittedName>
</protein>
<dbReference type="PROSITE" id="PS51257">
    <property type="entry name" value="PROKAR_LIPOPROTEIN"/>
    <property type="match status" value="1"/>
</dbReference>
<organism evidence="1 2">
    <name type="scientific">Dyadobacter subterraneus</name>
    <dbReference type="NCBI Taxonomy" id="2773304"/>
    <lineage>
        <taxon>Bacteria</taxon>
        <taxon>Pseudomonadati</taxon>
        <taxon>Bacteroidota</taxon>
        <taxon>Cytophagia</taxon>
        <taxon>Cytophagales</taxon>
        <taxon>Spirosomataceae</taxon>
        <taxon>Dyadobacter</taxon>
    </lineage>
</organism>
<dbReference type="EMBL" id="JACYGY010000001">
    <property type="protein sequence ID" value="MBE9463549.1"/>
    <property type="molecule type" value="Genomic_DNA"/>
</dbReference>
<sequence>MMLQKLKTISTALFFSTLLFFTSCTDHNIESGPLKLTTLKSFGVSGYQIQVDELGDKPVSEYGIVYTSYPRGLGGHNFEPTISDRKIVFTTPIQAGLNTFTGTWRNDGGTFYYYRAYAIVDGNPVYGSHLSYTVEIP</sequence>
<keyword evidence="2" id="KW-1185">Reference proteome</keyword>
<evidence type="ECO:0000313" key="1">
    <source>
        <dbReference type="EMBL" id="MBE9463549.1"/>
    </source>
</evidence>
<name>A0ABR9WHA7_9BACT</name>
<dbReference type="RefSeq" id="WP_194121673.1">
    <property type="nucleotide sequence ID" value="NZ_JACYGY010000001.1"/>
</dbReference>